<keyword evidence="3" id="KW-1185">Reference proteome</keyword>
<evidence type="ECO:0000256" key="1">
    <source>
        <dbReference type="SAM" id="MobiDB-lite"/>
    </source>
</evidence>
<evidence type="ECO:0000313" key="2">
    <source>
        <dbReference type="EMBL" id="KAE8701720.1"/>
    </source>
</evidence>
<dbReference type="Proteomes" id="UP000436088">
    <property type="component" value="Unassembled WGS sequence"/>
</dbReference>
<dbReference type="AlphaFoldDB" id="A0A6A3AB81"/>
<gene>
    <name evidence="2" type="ORF">F3Y22_tig00110511pilonHSYRG00059</name>
</gene>
<dbReference type="EMBL" id="VEPZ02001016">
    <property type="protein sequence ID" value="KAE8701720.1"/>
    <property type="molecule type" value="Genomic_DNA"/>
</dbReference>
<feature type="region of interest" description="Disordered" evidence="1">
    <location>
        <begin position="1"/>
        <end position="20"/>
    </location>
</feature>
<name>A0A6A3AB81_HIBSY</name>
<comment type="caution">
    <text evidence="2">The sequence shown here is derived from an EMBL/GenBank/DDBJ whole genome shotgun (WGS) entry which is preliminary data.</text>
</comment>
<organism evidence="2 3">
    <name type="scientific">Hibiscus syriacus</name>
    <name type="common">Rose of Sharon</name>
    <dbReference type="NCBI Taxonomy" id="106335"/>
    <lineage>
        <taxon>Eukaryota</taxon>
        <taxon>Viridiplantae</taxon>
        <taxon>Streptophyta</taxon>
        <taxon>Embryophyta</taxon>
        <taxon>Tracheophyta</taxon>
        <taxon>Spermatophyta</taxon>
        <taxon>Magnoliopsida</taxon>
        <taxon>eudicotyledons</taxon>
        <taxon>Gunneridae</taxon>
        <taxon>Pentapetalae</taxon>
        <taxon>rosids</taxon>
        <taxon>malvids</taxon>
        <taxon>Malvales</taxon>
        <taxon>Malvaceae</taxon>
        <taxon>Malvoideae</taxon>
        <taxon>Hibiscus</taxon>
    </lineage>
</organism>
<accession>A0A6A3AB81</accession>
<proteinExistence type="predicted"/>
<evidence type="ECO:0000313" key="3">
    <source>
        <dbReference type="Proteomes" id="UP000436088"/>
    </source>
</evidence>
<reference evidence="2" key="1">
    <citation type="submission" date="2019-09" db="EMBL/GenBank/DDBJ databases">
        <title>Draft genome information of white flower Hibiscus syriacus.</title>
        <authorList>
            <person name="Kim Y.-M."/>
        </authorList>
    </citation>
    <scope>NUCLEOTIDE SEQUENCE [LARGE SCALE GENOMIC DNA]</scope>
    <source>
        <strain evidence="2">YM2019G1</strain>
    </source>
</reference>
<sequence length="163" mass="17872">MMQSPPVPQPHQMMEEKDRARPERLDVIFQRSLVLEIGAAKAEPTLPAVLLVCSPVTFHRQELAALAAHEGFQPVFPFVMRLQCFKADMAREIREADEDCSGVGRPICKATVTSSLSPCSNVVSEEPIKQLSNGLGSSESCIEHGKRSSGSISVQSHEYLKVP</sequence>
<protein>
    <submittedName>
        <fullName evidence="2">Uncharacterized protein</fullName>
    </submittedName>
</protein>